<dbReference type="EMBL" id="LAZR01011968">
    <property type="protein sequence ID" value="KKM50096.1"/>
    <property type="molecule type" value="Genomic_DNA"/>
</dbReference>
<dbReference type="AlphaFoldDB" id="A0A0F9LPN4"/>
<gene>
    <name evidence="1" type="ORF">LCGC14_1556350</name>
</gene>
<organism evidence="1">
    <name type="scientific">marine sediment metagenome</name>
    <dbReference type="NCBI Taxonomy" id="412755"/>
    <lineage>
        <taxon>unclassified sequences</taxon>
        <taxon>metagenomes</taxon>
        <taxon>ecological metagenomes</taxon>
    </lineage>
</organism>
<dbReference type="InterPro" id="IPR021508">
    <property type="entry name" value="Gp17-like"/>
</dbReference>
<comment type="caution">
    <text evidence="1">The sequence shown here is derived from an EMBL/GenBank/DDBJ whole genome shotgun (WGS) entry which is preliminary data.</text>
</comment>
<accession>A0A0F9LPN4</accession>
<evidence type="ECO:0008006" key="2">
    <source>
        <dbReference type="Google" id="ProtNLM"/>
    </source>
</evidence>
<evidence type="ECO:0000313" key="1">
    <source>
        <dbReference type="EMBL" id="KKM50096.1"/>
    </source>
</evidence>
<proteinExistence type="predicted"/>
<sequence length="134" mass="14643">MSLLTDLRTFLLADAAISTDVGATRIHAEELTQNSDLPAMTLQQTDNAHEHDMSGSLGVARATMQITSWAATLIAAKSLAELVRQRLQGKQVTMGTTEVRGVLLPGDRDVFSPDPRRFGVEADYDIWYIESIPA</sequence>
<dbReference type="Pfam" id="PF11367">
    <property type="entry name" value="Tail_completion_gp17"/>
    <property type="match status" value="1"/>
</dbReference>
<name>A0A0F9LPN4_9ZZZZ</name>
<reference evidence="1" key="1">
    <citation type="journal article" date="2015" name="Nature">
        <title>Complex archaea that bridge the gap between prokaryotes and eukaryotes.</title>
        <authorList>
            <person name="Spang A."/>
            <person name="Saw J.H."/>
            <person name="Jorgensen S.L."/>
            <person name="Zaremba-Niedzwiedzka K."/>
            <person name="Martijn J."/>
            <person name="Lind A.E."/>
            <person name="van Eijk R."/>
            <person name="Schleper C."/>
            <person name="Guy L."/>
            <person name="Ettema T.J."/>
        </authorList>
    </citation>
    <scope>NUCLEOTIDE SEQUENCE</scope>
</reference>
<protein>
    <recommendedName>
        <fullName evidence="2">DUF3168 domain-containing protein</fullName>
    </recommendedName>
</protein>